<dbReference type="AlphaFoldDB" id="A0A327T3B6"/>
<evidence type="ECO:0000313" key="1">
    <source>
        <dbReference type="EMBL" id="RAJ35648.1"/>
    </source>
</evidence>
<sequence>MHIEINEATIFLSKKFDDVTHLRHLAEGWWAQAFSFSCKEGKFVLRVSAHPQDFLKDKFAL</sequence>
<dbReference type="RefSeq" id="WP_111632499.1">
    <property type="nucleotide sequence ID" value="NZ_QLLR01000002.1"/>
</dbReference>
<comment type="caution">
    <text evidence="1">The sequence shown here is derived from an EMBL/GenBank/DDBJ whole genome shotgun (WGS) entry which is preliminary data.</text>
</comment>
<evidence type="ECO:0000313" key="2">
    <source>
        <dbReference type="Proteomes" id="UP000249754"/>
    </source>
</evidence>
<dbReference type="Proteomes" id="UP000249754">
    <property type="component" value="Unassembled WGS sequence"/>
</dbReference>
<protein>
    <submittedName>
        <fullName evidence="1">Uncharacterized protein</fullName>
    </submittedName>
</protein>
<accession>A0A327T3B6</accession>
<reference evidence="1 2" key="1">
    <citation type="submission" date="2018-06" db="EMBL/GenBank/DDBJ databases">
        <title>Genomic Encyclopedia of Archaeal and Bacterial Type Strains, Phase II (KMG-II): from individual species to whole genera.</title>
        <authorList>
            <person name="Goeker M."/>
        </authorList>
    </citation>
    <scope>NUCLEOTIDE SEQUENCE [LARGE SCALE GENOMIC DNA]</scope>
    <source>
        <strain evidence="1 2">DSM 14825</strain>
    </source>
</reference>
<dbReference type="EMBL" id="QLLR01000002">
    <property type="protein sequence ID" value="RAJ35648.1"/>
    <property type="molecule type" value="Genomic_DNA"/>
</dbReference>
<proteinExistence type="predicted"/>
<dbReference type="OrthoDB" id="2568768at2"/>
<organism evidence="1 2">
    <name type="scientific">Pedobacter cryoconitis</name>
    <dbReference type="NCBI Taxonomy" id="188932"/>
    <lineage>
        <taxon>Bacteria</taxon>
        <taxon>Pseudomonadati</taxon>
        <taxon>Bacteroidota</taxon>
        <taxon>Sphingobacteriia</taxon>
        <taxon>Sphingobacteriales</taxon>
        <taxon>Sphingobacteriaceae</taxon>
        <taxon>Pedobacter</taxon>
    </lineage>
</organism>
<dbReference type="Gene3D" id="3.30.200.150">
    <property type="match status" value="1"/>
</dbReference>
<name>A0A327T3B6_9SPHI</name>
<gene>
    <name evidence="1" type="ORF">LY11_00894</name>
</gene>